<gene>
    <name evidence="1" type="ORF">CVT23_13285</name>
</gene>
<dbReference type="Proteomes" id="UP000229498">
    <property type="component" value="Unassembled WGS sequence"/>
</dbReference>
<organism evidence="1 2">
    <name type="scientific">Minwuia thermotolerans</name>
    <dbReference type="NCBI Taxonomy" id="2056226"/>
    <lineage>
        <taxon>Bacteria</taxon>
        <taxon>Pseudomonadati</taxon>
        <taxon>Pseudomonadota</taxon>
        <taxon>Alphaproteobacteria</taxon>
        <taxon>Minwuiales</taxon>
        <taxon>Minwuiaceae</taxon>
        <taxon>Minwuia</taxon>
    </lineage>
</organism>
<dbReference type="RefSeq" id="WP_109792828.1">
    <property type="nucleotide sequence ID" value="NZ_PHIG01000036.1"/>
</dbReference>
<accession>A0A2M9G0B8</accession>
<dbReference type="EMBL" id="PHIG01000036">
    <property type="protein sequence ID" value="PJK29160.1"/>
    <property type="molecule type" value="Genomic_DNA"/>
</dbReference>
<comment type="caution">
    <text evidence="1">The sequence shown here is derived from an EMBL/GenBank/DDBJ whole genome shotgun (WGS) entry which is preliminary data.</text>
</comment>
<proteinExistence type="predicted"/>
<evidence type="ECO:0000313" key="2">
    <source>
        <dbReference type="Proteomes" id="UP000229498"/>
    </source>
</evidence>
<sequence length="217" mass="23369">MTGDADNRGGRSGSVWTIRGVESEIQEAARLAARQSGQTLAEWLSRVIGAAALAELDGTAEDATAAAAADMADFRVLLDERTRDFLNRNATSTGSPDPDVSGDEPMTAVVELDDPAPSGGLSPEMQEEFDRLRLLIHEYLGAMLPALESVDDTSRTLRDLSALAQDVRRSAEEARRAAELIGPLERTLARLADTRGQDFTEERNGRRSAGIGKLFRG</sequence>
<evidence type="ECO:0000313" key="1">
    <source>
        <dbReference type="EMBL" id="PJK29160.1"/>
    </source>
</evidence>
<protein>
    <submittedName>
        <fullName evidence="1">Uncharacterized protein</fullName>
    </submittedName>
</protein>
<dbReference type="AlphaFoldDB" id="A0A2M9G0B8"/>
<name>A0A2M9G0B8_9PROT</name>
<reference evidence="1 2" key="1">
    <citation type="submission" date="2017-11" db="EMBL/GenBank/DDBJ databases">
        <title>Draft genome sequence of Rhizobiales bacterium SY3-13.</title>
        <authorList>
            <person name="Sun C."/>
        </authorList>
    </citation>
    <scope>NUCLEOTIDE SEQUENCE [LARGE SCALE GENOMIC DNA]</scope>
    <source>
        <strain evidence="1 2">SY3-13</strain>
    </source>
</reference>
<keyword evidence="2" id="KW-1185">Reference proteome</keyword>